<evidence type="ECO:0000259" key="4">
    <source>
        <dbReference type="Pfam" id="PF02383"/>
    </source>
</evidence>
<dbReference type="InterPro" id="IPR002013">
    <property type="entry name" value="SAC_dom"/>
</dbReference>
<keyword evidence="6" id="KW-1185">Reference proteome</keyword>
<dbReference type="GO" id="GO:0012505">
    <property type="term" value="C:endomembrane system"/>
    <property type="evidence" value="ECO:0007669"/>
    <property type="project" value="UniProtKB-SubCell"/>
</dbReference>
<comment type="subcellular location">
    <subcellularLocation>
        <location evidence="1">Endomembrane system</location>
    </subcellularLocation>
</comment>
<dbReference type="GO" id="GO:0046856">
    <property type="term" value="P:phosphatidylinositol dephosphorylation"/>
    <property type="evidence" value="ECO:0007669"/>
    <property type="project" value="InterPro"/>
</dbReference>
<evidence type="ECO:0000313" key="5">
    <source>
        <dbReference type="EMBL" id="RUP50534.1"/>
    </source>
</evidence>
<dbReference type="PANTHER" id="PTHR45738:SF5">
    <property type="entry name" value="POLYPHOSPHOINOSITIDE PHOSPHATASE"/>
    <property type="match status" value="1"/>
</dbReference>
<dbReference type="OrthoDB" id="405996at2759"/>
<keyword evidence="2" id="KW-0378">Hydrolase</keyword>
<evidence type="ECO:0000256" key="3">
    <source>
        <dbReference type="ARBA" id="ARBA00023136"/>
    </source>
</evidence>
<dbReference type="InterPro" id="IPR043573">
    <property type="entry name" value="Fig4-like"/>
</dbReference>
<gene>
    <name evidence="5" type="ORF">BC936DRAFT_138689</name>
</gene>
<dbReference type="Proteomes" id="UP000268093">
    <property type="component" value="Unassembled WGS sequence"/>
</dbReference>
<dbReference type="PANTHER" id="PTHR45738">
    <property type="entry name" value="POLYPHOSPHOINOSITIDE PHOSPHATASE"/>
    <property type="match status" value="1"/>
</dbReference>
<proteinExistence type="predicted"/>
<dbReference type="GO" id="GO:0043813">
    <property type="term" value="F:phosphatidylinositol-3,5-bisphosphate 5-phosphatase activity"/>
    <property type="evidence" value="ECO:0007669"/>
    <property type="project" value="InterPro"/>
</dbReference>
<accession>A0A433DI56</accession>
<evidence type="ECO:0000256" key="2">
    <source>
        <dbReference type="ARBA" id="ARBA00022801"/>
    </source>
</evidence>
<comment type="caution">
    <text evidence="5">The sequence shown here is derived from an EMBL/GenBank/DDBJ whole genome shotgun (WGS) entry which is preliminary data.</text>
</comment>
<dbReference type="Pfam" id="PF02383">
    <property type="entry name" value="Syja_N"/>
    <property type="match status" value="1"/>
</dbReference>
<feature type="domain" description="SAC" evidence="4">
    <location>
        <begin position="3"/>
        <end position="54"/>
    </location>
</feature>
<organism evidence="5 6">
    <name type="scientific">Jimgerdemannia flammicorona</name>
    <dbReference type="NCBI Taxonomy" id="994334"/>
    <lineage>
        <taxon>Eukaryota</taxon>
        <taxon>Fungi</taxon>
        <taxon>Fungi incertae sedis</taxon>
        <taxon>Mucoromycota</taxon>
        <taxon>Mucoromycotina</taxon>
        <taxon>Endogonomycetes</taxon>
        <taxon>Endogonales</taxon>
        <taxon>Endogonaceae</taxon>
        <taxon>Jimgerdemannia</taxon>
    </lineage>
</organism>
<evidence type="ECO:0000313" key="6">
    <source>
        <dbReference type="Proteomes" id="UP000268093"/>
    </source>
</evidence>
<evidence type="ECO:0000256" key="1">
    <source>
        <dbReference type="ARBA" id="ARBA00004308"/>
    </source>
</evidence>
<sequence length="64" mass="7267">MSLLGFIRFTETYYISLITKKSVVALIGGHYIYHIDETELLPIGQPSKLEKNSEEASSCFSQLR</sequence>
<dbReference type="EMBL" id="RBNI01001357">
    <property type="protein sequence ID" value="RUP50534.1"/>
    <property type="molecule type" value="Genomic_DNA"/>
</dbReference>
<name>A0A433DI56_9FUNG</name>
<dbReference type="AlphaFoldDB" id="A0A433DI56"/>
<protein>
    <recommendedName>
        <fullName evidence="4">SAC domain-containing protein</fullName>
    </recommendedName>
</protein>
<keyword evidence="3" id="KW-0472">Membrane</keyword>
<reference evidence="5 6" key="1">
    <citation type="journal article" date="2018" name="New Phytol.">
        <title>Phylogenomics of Endogonaceae and evolution of mycorrhizas within Mucoromycota.</title>
        <authorList>
            <person name="Chang Y."/>
            <person name="Desiro A."/>
            <person name="Na H."/>
            <person name="Sandor L."/>
            <person name="Lipzen A."/>
            <person name="Clum A."/>
            <person name="Barry K."/>
            <person name="Grigoriev I.V."/>
            <person name="Martin F.M."/>
            <person name="Stajich J.E."/>
            <person name="Smith M.E."/>
            <person name="Bonito G."/>
            <person name="Spatafora J.W."/>
        </authorList>
    </citation>
    <scope>NUCLEOTIDE SEQUENCE [LARGE SCALE GENOMIC DNA]</scope>
    <source>
        <strain evidence="5 6">GMNB39</strain>
    </source>
</reference>